<keyword evidence="4" id="KW-0812">Transmembrane</keyword>
<dbReference type="InterPro" id="IPR002326">
    <property type="entry name" value="Cyt_c1"/>
</dbReference>
<keyword evidence="10" id="KW-0732">Signal</keyword>
<keyword evidence="13" id="KW-1185">Reference proteome</keyword>
<dbReference type="EMBL" id="FMXQ01000008">
    <property type="protein sequence ID" value="SDB47645.1"/>
    <property type="molecule type" value="Genomic_DNA"/>
</dbReference>
<feature type="binding site" description="covalent" evidence="9">
    <location>
        <position position="101"/>
    </location>
    <ligand>
        <name>heme c</name>
        <dbReference type="ChEBI" id="CHEBI:61717"/>
    </ligand>
</feature>
<evidence type="ECO:0000256" key="2">
    <source>
        <dbReference type="ARBA" id="ARBA00016165"/>
    </source>
</evidence>
<sequence>MRNLSLTVPLLTAPYLRASLLGAMALGFGAFTSPAISQEGDDASEPTQAEIAAIDEEQEVHDTAHFPLKKPELLNWSFAGIFGRYDLPQLQRGFQVYREVCASCHGLEYVAFRNFQGHGGLGYSEAEVKALAAEYQITAGPNDEGDMFERPGIPADRFPSPFPNVQAAAAANGGAAPPDLSLMAKARGASRGPVWTVLDFFTQYQEAGPDYIHALLTGYGEEPPHGLEVAEGTYYNPYFLAGASLAMPPPLSDGIVTYSDGSPETIDQYSRDVSAFLMWAAEPHLVERKRLGFQVGIFLIVFAGLMYLTKKRVWAREAH</sequence>
<protein>
    <recommendedName>
        <fullName evidence="2">Cytochrome c1</fullName>
    </recommendedName>
</protein>
<accession>A0A1G6DS76</accession>
<evidence type="ECO:0000256" key="10">
    <source>
        <dbReference type="SAM" id="SignalP"/>
    </source>
</evidence>
<evidence type="ECO:0000256" key="1">
    <source>
        <dbReference type="ARBA" id="ARBA00004370"/>
    </source>
</evidence>
<dbReference type="FunFam" id="1.10.760.10:FF:000011">
    <property type="entry name" value="Cytochrome c1, putative"/>
    <property type="match status" value="1"/>
</dbReference>
<evidence type="ECO:0000256" key="4">
    <source>
        <dbReference type="ARBA" id="ARBA00022692"/>
    </source>
</evidence>
<evidence type="ECO:0000256" key="3">
    <source>
        <dbReference type="ARBA" id="ARBA00022617"/>
    </source>
</evidence>
<dbReference type="Proteomes" id="UP000199071">
    <property type="component" value="Unassembled WGS sequence"/>
</dbReference>
<feature type="binding site" description="axial binding residue" evidence="9">
    <location>
        <position position="105"/>
    </location>
    <ligand>
        <name>heme c</name>
        <dbReference type="ChEBI" id="CHEBI:61717"/>
    </ligand>
    <ligandPart>
        <name>Fe</name>
        <dbReference type="ChEBI" id="CHEBI:18248"/>
    </ligandPart>
</feature>
<dbReference type="Pfam" id="PF02167">
    <property type="entry name" value="Cytochrom_C1"/>
    <property type="match status" value="1"/>
</dbReference>
<dbReference type="PROSITE" id="PS51007">
    <property type="entry name" value="CYTC"/>
    <property type="match status" value="1"/>
</dbReference>
<dbReference type="PRINTS" id="PR00603">
    <property type="entry name" value="CYTOCHROMEC1"/>
</dbReference>
<evidence type="ECO:0000256" key="7">
    <source>
        <dbReference type="ARBA" id="ARBA00023004"/>
    </source>
</evidence>
<evidence type="ECO:0000256" key="8">
    <source>
        <dbReference type="ARBA" id="ARBA00023136"/>
    </source>
</evidence>
<feature type="signal peptide" evidence="10">
    <location>
        <begin position="1"/>
        <end position="18"/>
    </location>
</feature>
<evidence type="ECO:0000256" key="9">
    <source>
        <dbReference type="PIRSR" id="PIRSR602326-1"/>
    </source>
</evidence>
<dbReference type="GO" id="GO:0016020">
    <property type="term" value="C:membrane"/>
    <property type="evidence" value="ECO:0007669"/>
    <property type="project" value="UniProtKB-SubCell"/>
</dbReference>
<keyword evidence="3 9" id="KW-0349">Heme</keyword>
<evidence type="ECO:0000313" key="12">
    <source>
        <dbReference type="EMBL" id="SDB47645.1"/>
    </source>
</evidence>
<keyword evidence="8" id="KW-0472">Membrane</keyword>
<dbReference type="SUPFAM" id="SSF46626">
    <property type="entry name" value="Cytochrome c"/>
    <property type="match status" value="1"/>
</dbReference>
<feature type="binding site" description="covalent" evidence="9">
    <location>
        <position position="247"/>
    </location>
    <ligand>
        <name>heme c</name>
        <dbReference type="ChEBI" id="CHEBI:61717"/>
    </ligand>
</feature>
<comment type="subcellular location">
    <subcellularLocation>
        <location evidence="1">Membrane</location>
    </subcellularLocation>
</comment>
<dbReference type="Gene3D" id="1.20.5.100">
    <property type="entry name" value="Cytochrome c1, transmembrane anchor, C-terminal"/>
    <property type="match status" value="1"/>
</dbReference>
<evidence type="ECO:0000256" key="6">
    <source>
        <dbReference type="ARBA" id="ARBA00022989"/>
    </source>
</evidence>
<dbReference type="InterPro" id="IPR009056">
    <property type="entry name" value="Cyt_c-like_dom"/>
</dbReference>
<name>A0A1G6DS76_9HYPH</name>
<proteinExistence type="predicted"/>
<dbReference type="RefSeq" id="WP_244521323.1">
    <property type="nucleotide sequence ID" value="NZ_FMXQ01000008.1"/>
</dbReference>
<keyword evidence="7 9" id="KW-0408">Iron</keyword>
<dbReference type="GO" id="GO:0020037">
    <property type="term" value="F:heme binding"/>
    <property type="evidence" value="ECO:0007669"/>
    <property type="project" value="InterPro"/>
</dbReference>
<dbReference type="PANTHER" id="PTHR10266">
    <property type="entry name" value="CYTOCHROME C1"/>
    <property type="match status" value="1"/>
</dbReference>
<gene>
    <name evidence="12" type="ORF">SAMN02982931_03664</name>
</gene>
<keyword evidence="5 9" id="KW-0479">Metal-binding</keyword>
<dbReference type="PANTHER" id="PTHR10266:SF3">
    <property type="entry name" value="CYTOCHROME C1, HEME PROTEIN, MITOCHONDRIAL"/>
    <property type="match status" value="1"/>
</dbReference>
<dbReference type="Gene3D" id="1.10.760.10">
    <property type="entry name" value="Cytochrome c-like domain"/>
    <property type="match status" value="1"/>
</dbReference>
<feature type="chain" id="PRO_5011654683" description="Cytochrome c1" evidence="10">
    <location>
        <begin position="19"/>
        <end position="319"/>
    </location>
</feature>
<feature type="binding site" description="covalent" evidence="9">
    <location>
        <position position="104"/>
    </location>
    <ligand>
        <name>heme c</name>
        <dbReference type="ChEBI" id="CHEBI:61717"/>
    </ligand>
</feature>
<dbReference type="STRING" id="665467.SAMN02982931_03664"/>
<comment type="cofactor">
    <cofactor evidence="9">
        <name>heme c</name>
        <dbReference type="ChEBI" id="CHEBI:61717"/>
    </cofactor>
    <text evidence="9">Binds 1 heme c group covalently per subunit.</text>
</comment>
<evidence type="ECO:0000256" key="5">
    <source>
        <dbReference type="ARBA" id="ARBA00022723"/>
    </source>
</evidence>
<dbReference type="GO" id="GO:0009055">
    <property type="term" value="F:electron transfer activity"/>
    <property type="evidence" value="ECO:0007669"/>
    <property type="project" value="InterPro"/>
</dbReference>
<organism evidence="12 13">
    <name type="scientific">Bauldia litoralis</name>
    <dbReference type="NCBI Taxonomy" id="665467"/>
    <lineage>
        <taxon>Bacteria</taxon>
        <taxon>Pseudomonadati</taxon>
        <taxon>Pseudomonadota</taxon>
        <taxon>Alphaproteobacteria</taxon>
        <taxon>Hyphomicrobiales</taxon>
        <taxon>Kaistiaceae</taxon>
        <taxon>Bauldia</taxon>
    </lineage>
</organism>
<dbReference type="AlphaFoldDB" id="A0A1G6DS76"/>
<evidence type="ECO:0000259" key="11">
    <source>
        <dbReference type="PROSITE" id="PS51007"/>
    </source>
</evidence>
<reference evidence="12 13" key="1">
    <citation type="submission" date="2016-10" db="EMBL/GenBank/DDBJ databases">
        <authorList>
            <person name="de Groot N.N."/>
        </authorList>
    </citation>
    <scope>NUCLEOTIDE SEQUENCE [LARGE SCALE GENOMIC DNA]</scope>
    <source>
        <strain evidence="12 13">ATCC 35022</strain>
    </source>
</reference>
<dbReference type="GO" id="GO:0046872">
    <property type="term" value="F:metal ion binding"/>
    <property type="evidence" value="ECO:0007669"/>
    <property type="project" value="UniProtKB-KW"/>
</dbReference>
<evidence type="ECO:0000313" key="13">
    <source>
        <dbReference type="Proteomes" id="UP000199071"/>
    </source>
</evidence>
<dbReference type="InterPro" id="IPR036909">
    <property type="entry name" value="Cyt_c-like_dom_sf"/>
</dbReference>
<feature type="domain" description="Cytochrome c" evidence="11">
    <location>
        <begin position="88"/>
        <end position="205"/>
    </location>
</feature>
<keyword evidence="6" id="KW-1133">Transmembrane helix</keyword>